<name>A0A919J4R3_9ACTN</name>
<accession>A0A919J4R3</accession>
<organism evidence="1 2">
    <name type="scientific">Paractinoplanes ferrugineus</name>
    <dbReference type="NCBI Taxonomy" id="113564"/>
    <lineage>
        <taxon>Bacteria</taxon>
        <taxon>Bacillati</taxon>
        <taxon>Actinomycetota</taxon>
        <taxon>Actinomycetes</taxon>
        <taxon>Micromonosporales</taxon>
        <taxon>Micromonosporaceae</taxon>
        <taxon>Paractinoplanes</taxon>
    </lineage>
</organism>
<evidence type="ECO:0000313" key="2">
    <source>
        <dbReference type="Proteomes" id="UP000598174"/>
    </source>
</evidence>
<gene>
    <name evidence="1" type="ORF">Afe05nite_24060</name>
</gene>
<dbReference type="Proteomes" id="UP000598174">
    <property type="component" value="Unassembled WGS sequence"/>
</dbReference>
<evidence type="ECO:0000313" key="1">
    <source>
        <dbReference type="EMBL" id="GIE10566.1"/>
    </source>
</evidence>
<proteinExistence type="predicted"/>
<keyword evidence="2" id="KW-1185">Reference proteome</keyword>
<protein>
    <submittedName>
        <fullName evidence="1">Uncharacterized protein</fullName>
    </submittedName>
</protein>
<dbReference type="AlphaFoldDB" id="A0A919J4R3"/>
<sequence length="200" mass="18953">MAADRCGAAVRGRVEAVGAGAGACARVEAVGAGAAVSAGAGADGTVADRVGAGRAVRGVVDADGTGAAVRAGTEDVGPGTVVCPGSEDVGAAVAAGFEADEVGAGVEARGGVAPSAKAAAADTPPMATTATAPAAIARAGVDLRISSSSTVSRVHCRPEGRAGPEKVGGSTVTRDTLAMATISLTGLGSTVWRTTTPCVR</sequence>
<reference evidence="1" key="1">
    <citation type="submission" date="2021-01" db="EMBL/GenBank/DDBJ databases">
        <title>Whole genome shotgun sequence of Actinoplanes ferrugineus NBRC 15555.</title>
        <authorList>
            <person name="Komaki H."/>
            <person name="Tamura T."/>
        </authorList>
    </citation>
    <scope>NUCLEOTIDE SEQUENCE</scope>
    <source>
        <strain evidence="1">NBRC 15555</strain>
    </source>
</reference>
<dbReference type="EMBL" id="BOMM01000016">
    <property type="protein sequence ID" value="GIE10566.1"/>
    <property type="molecule type" value="Genomic_DNA"/>
</dbReference>
<comment type="caution">
    <text evidence="1">The sequence shown here is derived from an EMBL/GenBank/DDBJ whole genome shotgun (WGS) entry which is preliminary data.</text>
</comment>